<organism evidence="16 17">
    <name type="scientific">Chthoniobacter flavus Ellin428</name>
    <dbReference type="NCBI Taxonomy" id="497964"/>
    <lineage>
        <taxon>Bacteria</taxon>
        <taxon>Pseudomonadati</taxon>
        <taxon>Verrucomicrobiota</taxon>
        <taxon>Spartobacteria</taxon>
        <taxon>Chthoniobacterales</taxon>
        <taxon>Chthoniobacteraceae</taxon>
        <taxon>Chthoniobacter</taxon>
    </lineage>
</organism>
<dbReference type="InterPro" id="IPR050344">
    <property type="entry name" value="Peptidase_M1_aminopeptidases"/>
</dbReference>
<dbReference type="InterPro" id="IPR024571">
    <property type="entry name" value="ERAP1-like_C_dom"/>
</dbReference>
<dbReference type="GO" id="GO:0005615">
    <property type="term" value="C:extracellular space"/>
    <property type="evidence" value="ECO:0007669"/>
    <property type="project" value="TreeGrafter"/>
</dbReference>
<dbReference type="GO" id="GO:0016020">
    <property type="term" value="C:membrane"/>
    <property type="evidence" value="ECO:0007669"/>
    <property type="project" value="TreeGrafter"/>
</dbReference>
<keyword evidence="6 12" id="KW-0378">Hydrolase</keyword>
<keyword evidence="5 10" id="KW-0479">Metal-binding</keyword>
<dbReference type="PANTHER" id="PTHR11533:SF174">
    <property type="entry name" value="PUROMYCIN-SENSITIVE AMINOPEPTIDASE-RELATED"/>
    <property type="match status" value="1"/>
</dbReference>
<accession>B4D952</accession>
<dbReference type="MEROPS" id="M01.A25"/>
<gene>
    <name evidence="16" type="ORF">CfE428DRAFT_5442</name>
</gene>
<dbReference type="EMBL" id="ABVL01000024">
    <property type="protein sequence ID" value="EDY17097.1"/>
    <property type="molecule type" value="Genomic_DNA"/>
</dbReference>
<evidence type="ECO:0000256" key="5">
    <source>
        <dbReference type="ARBA" id="ARBA00022723"/>
    </source>
</evidence>
<evidence type="ECO:0000256" key="8">
    <source>
        <dbReference type="ARBA" id="ARBA00023049"/>
    </source>
</evidence>
<dbReference type="InterPro" id="IPR042097">
    <property type="entry name" value="Aminopeptidase_N-like_N_sf"/>
</dbReference>
<dbReference type="InterPro" id="IPR034016">
    <property type="entry name" value="M1_APN-typ"/>
</dbReference>
<feature type="binding site" evidence="10">
    <location>
        <position position="343"/>
    </location>
    <ligand>
        <name>Zn(2+)</name>
        <dbReference type="ChEBI" id="CHEBI:29105"/>
        <note>catalytic</note>
    </ligand>
</feature>
<evidence type="ECO:0000256" key="10">
    <source>
        <dbReference type="PIRSR" id="PIRSR634016-3"/>
    </source>
</evidence>
<evidence type="ECO:0000256" key="1">
    <source>
        <dbReference type="ARBA" id="ARBA00000098"/>
    </source>
</evidence>
<keyword evidence="3 12" id="KW-0031">Aminopeptidase</keyword>
<dbReference type="Gene3D" id="2.60.40.1730">
    <property type="entry name" value="tricorn interacting facor f3 domain"/>
    <property type="match status" value="1"/>
</dbReference>
<protein>
    <recommendedName>
        <fullName evidence="12">Aminopeptidase</fullName>
        <ecNumber evidence="12">3.4.11.-</ecNumber>
    </recommendedName>
</protein>
<keyword evidence="17" id="KW-1185">Reference proteome</keyword>
<dbReference type="Pfam" id="PF17900">
    <property type="entry name" value="Peptidase_M1_N"/>
    <property type="match status" value="1"/>
</dbReference>
<evidence type="ECO:0000259" key="14">
    <source>
        <dbReference type="Pfam" id="PF11838"/>
    </source>
</evidence>
<dbReference type="Gene3D" id="2.60.40.1910">
    <property type="match status" value="1"/>
</dbReference>
<keyword evidence="4 12" id="KW-0645">Protease</keyword>
<dbReference type="CDD" id="cd09601">
    <property type="entry name" value="M1_APN-Q_like"/>
    <property type="match status" value="1"/>
</dbReference>
<feature type="binding site" evidence="10">
    <location>
        <position position="320"/>
    </location>
    <ligand>
        <name>Zn(2+)</name>
        <dbReference type="ChEBI" id="CHEBI:29105"/>
        <note>catalytic</note>
    </ligand>
</feature>
<dbReference type="InterPro" id="IPR001930">
    <property type="entry name" value="Peptidase_M1"/>
</dbReference>
<feature type="domain" description="ERAP1-like C-terminal" evidence="14">
    <location>
        <begin position="541"/>
        <end position="850"/>
    </location>
</feature>
<dbReference type="GO" id="GO:0006508">
    <property type="term" value="P:proteolysis"/>
    <property type="evidence" value="ECO:0007669"/>
    <property type="project" value="UniProtKB-KW"/>
</dbReference>
<dbReference type="EC" id="3.4.11.-" evidence="12"/>
<dbReference type="SUPFAM" id="SSF63737">
    <property type="entry name" value="Leukotriene A4 hydrolase N-terminal domain"/>
    <property type="match status" value="1"/>
</dbReference>
<proteinExistence type="inferred from homology"/>
<evidence type="ECO:0000256" key="2">
    <source>
        <dbReference type="ARBA" id="ARBA00010136"/>
    </source>
</evidence>
<evidence type="ECO:0000259" key="15">
    <source>
        <dbReference type="Pfam" id="PF17900"/>
    </source>
</evidence>
<dbReference type="GO" id="GO:0070006">
    <property type="term" value="F:metalloaminopeptidase activity"/>
    <property type="evidence" value="ECO:0007669"/>
    <property type="project" value="TreeGrafter"/>
</dbReference>
<evidence type="ECO:0000259" key="13">
    <source>
        <dbReference type="Pfam" id="PF01433"/>
    </source>
</evidence>
<feature type="domain" description="Peptidase M1 membrane alanine aminopeptidase" evidence="13">
    <location>
        <begin position="248"/>
        <end position="464"/>
    </location>
</feature>
<dbReference type="InterPro" id="IPR045357">
    <property type="entry name" value="Aminopeptidase_N-like_N"/>
</dbReference>
<evidence type="ECO:0000256" key="11">
    <source>
        <dbReference type="PIRSR" id="PIRSR634016-4"/>
    </source>
</evidence>
<dbReference type="PRINTS" id="PR00756">
    <property type="entry name" value="ALADIPTASE"/>
</dbReference>
<name>B4D952_9BACT</name>
<dbReference type="AlphaFoldDB" id="B4D952"/>
<dbReference type="InParanoid" id="B4D952"/>
<dbReference type="InterPro" id="IPR014782">
    <property type="entry name" value="Peptidase_M1_dom"/>
</dbReference>
<evidence type="ECO:0000313" key="16">
    <source>
        <dbReference type="EMBL" id="EDY17097.1"/>
    </source>
</evidence>
<dbReference type="Pfam" id="PF01433">
    <property type="entry name" value="Peptidase_M1"/>
    <property type="match status" value="1"/>
</dbReference>
<evidence type="ECO:0000256" key="6">
    <source>
        <dbReference type="ARBA" id="ARBA00022801"/>
    </source>
</evidence>
<dbReference type="RefSeq" id="WP_006982763.1">
    <property type="nucleotide sequence ID" value="NZ_ABVL01000024.1"/>
</dbReference>
<comment type="cofactor">
    <cofactor evidence="10 12">
        <name>Zn(2+)</name>
        <dbReference type="ChEBI" id="CHEBI:29105"/>
    </cofactor>
    <text evidence="10 12">Binds 1 zinc ion per subunit.</text>
</comment>
<dbReference type="GO" id="GO:0043171">
    <property type="term" value="P:peptide catabolic process"/>
    <property type="evidence" value="ECO:0007669"/>
    <property type="project" value="TreeGrafter"/>
</dbReference>
<comment type="catalytic activity">
    <reaction evidence="1">
        <text>Release of an N-terminal amino acid, Xaa-|-Yaa- from a peptide, amide or arylamide. Xaa is preferably Ala, but may be most amino acids including Pro (slow action). When a terminal hydrophobic residue is followed by a prolyl residue, the two may be released as an intact Xaa-Pro dipeptide.</text>
        <dbReference type="EC" id="3.4.11.2"/>
    </reaction>
</comment>
<dbReference type="GO" id="GO:0042277">
    <property type="term" value="F:peptide binding"/>
    <property type="evidence" value="ECO:0007669"/>
    <property type="project" value="TreeGrafter"/>
</dbReference>
<evidence type="ECO:0000256" key="3">
    <source>
        <dbReference type="ARBA" id="ARBA00022438"/>
    </source>
</evidence>
<keyword evidence="7 10" id="KW-0862">Zinc</keyword>
<dbReference type="eggNOG" id="COG0308">
    <property type="taxonomic scope" value="Bacteria"/>
</dbReference>
<dbReference type="STRING" id="497964.CfE428DRAFT_5442"/>
<dbReference type="FunFam" id="1.10.390.10:FF:000001">
    <property type="entry name" value="Aminopeptidase"/>
    <property type="match status" value="1"/>
</dbReference>
<dbReference type="PANTHER" id="PTHR11533">
    <property type="entry name" value="PROTEASE M1 ZINC METALLOPROTEASE"/>
    <property type="match status" value="1"/>
</dbReference>
<comment type="similarity">
    <text evidence="2 12">Belongs to the peptidase M1 family.</text>
</comment>
<feature type="site" description="Transition state stabilizer" evidence="11">
    <location>
        <position position="405"/>
    </location>
</feature>
<comment type="caution">
    <text evidence="16">The sequence shown here is derived from an EMBL/GenBank/DDBJ whole genome shotgun (WGS) entry which is preliminary data.</text>
</comment>
<dbReference type="GO" id="GO:0016285">
    <property type="term" value="F:alanyl aminopeptidase activity"/>
    <property type="evidence" value="ECO:0007669"/>
    <property type="project" value="UniProtKB-EC"/>
</dbReference>
<dbReference type="Pfam" id="PF11838">
    <property type="entry name" value="ERAP1_C"/>
    <property type="match status" value="1"/>
</dbReference>
<evidence type="ECO:0000313" key="17">
    <source>
        <dbReference type="Proteomes" id="UP000005824"/>
    </source>
</evidence>
<dbReference type="SUPFAM" id="SSF55486">
    <property type="entry name" value="Metalloproteases ('zincins'), catalytic domain"/>
    <property type="match status" value="1"/>
</dbReference>
<dbReference type="GO" id="GO:0008270">
    <property type="term" value="F:zinc ion binding"/>
    <property type="evidence" value="ECO:0007669"/>
    <property type="project" value="UniProtKB-UniRule"/>
</dbReference>
<dbReference type="Gene3D" id="1.25.50.20">
    <property type="match status" value="1"/>
</dbReference>
<evidence type="ECO:0000256" key="4">
    <source>
        <dbReference type="ARBA" id="ARBA00022670"/>
    </source>
</evidence>
<evidence type="ECO:0000256" key="12">
    <source>
        <dbReference type="RuleBase" id="RU364040"/>
    </source>
</evidence>
<dbReference type="InterPro" id="IPR027268">
    <property type="entry name" value="Peptidase_M4/M1_CTD_sf"/>
</dbReference>
<reference evidence="16 17" key="1">
    <citation type="journal article" date="2011" name="J. Bacteriol.">
        <title>Genome sequence of Chthoniobacter flavus Ellin428, an aerobic heterotrophic soil bacterium.</title>
        <authorList>
            <person name="Kant R."/>
            <person name="van Passel M.W."/>
            <person name="Palva A."/>
            <person name="Lucas S."/>
            <person name="Lapidus A."/>
            <person name="Glavina Del Rio T."/>
            <person name="Dalin E."/>
            <person name="Tice H."/>
            <person name="Bruce D."/>
            <person name="Goodwin L."/>
            <person name="Pitluck S."/>
            <person name="Larimer F.W."/>
            <person name="Land M.L."/>
            <person name="Hauser L."/>
            <person name="Sangwan P."/>
            <person name="de Vos W.M."/>
            <person name="Janssen P.H."/>
            <person name="Smidt H."/>
        </authorList>
    </citation>
    <scope>NUCLEOTIDE SEQUENCE [LARGE SCALE GENOMIC DNA]</scope>
    <source>
        <strain evidence="16 17">Ellin428</strain>
    </source>
</reference>
<sequence length="873" mass="97270">METLMRGEEPFSFETNQGRLPKTIVPQRYDVHLAPDMEKAVFSGDETVAIEVRQPVQKIVLHSNGLEISNATLHTTEEIPLTPQLNTEEQTLTFTLPKELAPGQYTLAMHFAGKLTEQPRGLYIARYQVNGHPRKCLATQMEAIDCRRMFPCWDEPAFRAVFALSVDVLGEAKAISNMPLAKYEFREAYNSKTDEKISCPCITFAPTPKMASYLVALAIGDFEELHDEVEGIKLTVFTTPGKREQGRYALEATKKILTYYHEYFGVKYPLPKLDELALPSTGAGAMENWGCIIYNDNALLYDPANSAQNMRERVFAVIAHEVAHQWFGNLVTMAWWDNLWLNEGFASWMGTKATDHFNPEWKVWLRAAGSKEYAMRLDSRSTTHPIQRPVPDDARATEGFDEITYNKGQAVLRMLESWLGEDVFRDGIRAYIQGHAYRNTTTADLWQALATTSGKPVREFAVGWTEQPGFPVVTLSALPAGSQASVQLEQSRFTIHQKDAAPLRWQIPVIYGPAGAPSRAVTTLLKDAIQPGTLFEPEISIKANMGDVGYYRVAYDATLARRLLKAAPMLAEADRLNALNDSWAMVQAGRTPASDSLDLLNELSDDRSPTVIQRIVDILWSIDGLERGEPNREGFRAWARGFLQPQFNRLTWDAKPGESPLDAALRGSLISTLGAFGNEEIVSSARARFAAYLHDPASLPGDLRGAVFSVVGRDADAMTWQQLHEAARKEDSFEQKRSLYSALVSAHNPKLAEQTLALSLTDELIAPDAARLVQRVAHDGEQPQLAWDFARAHLDALLAKVPAISANHFVPNIFEAFDDSAHADELEAFAKTNLPPVTAPAVAQAADDIRFQATFKARALPQIDTWWQAKVQR</sequence>
<keyword evidence="8 12" id="KW-0482">Metalloprotease</keyword>
<feature type="domain" description="Aminopeptidase N-like N-terminal" evidence="15">
    <location>
        <begin position="25"/>
        <end position="214"/>
    </location>
</feature>
<dbReference type="Gene3D" id="1.10.390.10">
    <property type="entry name" value="Neutral Protease Domain 2"/>
    <property type="match status" value="1"/>
</dbReference>
<feature type="active site" description="Proton acceptor" evidence="9">
    <location>
        <position position="321"/>
    </location>
</feature>
<dbReference type="GO" id="GO:0005737">
    <property type="term" value="C:cytoplasm"/>
    <property type="evidence" value="ECO:0007669"/>
    <property type="project" value="TreeGrafter"/>
</dbReference>
<evidence type="ECO:0000256" key="9">
    <source>
        <dbReference type="PIRSR" id="PIRSR634016-1"/>
    </source>
</evidence>
<dbReference type="Proteomes" id="UP000005824">
    <property type="component" value="Unassembled WGS sequence"/>
</dbReference>
<evidence type="ECO:0000256" key="7">
    <source>
        <dbReference type="ARBA" id="ARBA00022833"/>
    </source>
</evidence>
<feature type="binding site" evidence="10">
    <location>
        <position position="324"/>
    </location>
    <ligand>
        <name>Zn(2+)</name>
        <dbReference type="ChEBI" id="CHEBI:29105"/>
        <note>catalytic</note>
    </ligand>
</feature>